<dbReference type="GO" id="GO:0005886">
    <property type="term" value="C:plasma membrane"/>
    <property type="evidence" value="ECO:0007669"/>
    <property type="project" value="UniProtKB-SubCell"/>
</dbReference>
<dbReference type="GO" id="GO:0034040">
    <property type="term" value="F:ATPase-coupled lipid transmembrane transporter activity"/>
    <property type="evidence" value="ECO:0007669"/>
    <property type="project" value="TreeGrafter"/>
</dbReference>
<evidence type="ECO:0000256" key="7">
    <source>
        <dbReference type="SAM" id="Phobius"/>
    </source>
</evidence>
<organism evidence="10 11">
    <name type="scientific">Vibrio hepatarius</name>
    <dbReference type="NCBI Taxonomy" id="171383"/>
    <lineage>
        <taxon>Bacteria</taxon>
        <taxon>Pseudomonadati</taxon>
        <taxon>Pseudomonadota</taxon>
        <taxon>Gammaproteobacteria</taxon>
        <taxon>Vibrionales</taxon>
        <taxon>Vibrionaceae</taxon>
        <taxon>Vibrio</taxon>
        <taxon>Vibrio oreintalis group</taxon>
    </lineage>
</organism>
<evidence type="ECO:0000259" key="9">
    <source>
        <dbReference type="PROSITE" id="PS50929"/>
    </source>
</evidence>
<dbReference type="FunFam" id="3.40.50.300:FF:001492">
    <property type="entry name" value="ABC transporter ATP-binding protein/permease"/>
    <property type="match status" value="1"/>
</dbReference>
<keyword evidence="6 7" id="KW-0472">Membrane</keyword>
<dbReference type="InterPro" id="IPR027417">
    <property type="entry name" value="P-loop_NTPase"/>
</dbReference>
<feature type="transmembrane region" description="Helical" evidence="7">
    <location>
        <begin position="297"/>
        <end position="317"/>
    </location>
</feature>
<feature type="transmembrane region" description="Helical" evidence="7">
    <location>
        <begin position="271"/>
        <end position="291"/>
    </location>
</feature>
<dbReference type="GO" id="GO:0016887">
    <property type="term" value="F:ATP hydrolysis activity"/>
    <property type="evidence" value="ECO:0007669"/>
    <property type="project" value="InterPro"/>
</dbReference>
<evidence type="ECO:0000313" key="11">
    <source>
        <dbReference type="Proteomes" id="UP000037530"/>
    </source>
</evidence>
<reference evidence="11" key="1">
    <citation type="submission" date="2015-08" db="EMBL/GenBank/DDBJ databases">
        <title>Vibrio galatheae sp. nov., a novel member of the Vibrionaceae family isolated from the Solomon Islands.</title>
        <authorList>
            <person name="Giubergia S."/>
            <person name="Machado H."/>
            <person name="Mateiu R.V."/>
            <person name="Gram L."/>
        </authorList>
    </citation>
    <scope>NUCLEOTIDE SEQUENCE [LARGE SCALE GENOMIC DNA]</scope>
    <source>
        <strain evidence="11">DSM 19134</strain>
    </source>
</reference>
<dbReference type="Gene3D" id="3.40.50.300">
    <property type="entry name" value="P-loop containing nucleotide triphosphate hydrolases"/>
    <property type="match status" value="1"/>
</dbReference>
<dbReference type="InterPro" id="IPR017871">
    <property type="entry name" value="ABC_transporter-like_CS"/>
</dbReference>
<dbReference type="PANTHER" id="PTHR24221:SF233">
    <property type="entry name" value="ATP-BINDING_PERMEASE FUSION ABC TRANSPORTER-RELATED"/>
    <property type="match status" value="1"/>
</dbReference>
<feature type="transmembrane region" description="Helical" evidence="7">
    <location>
        <begin position="24"/>
        <end position="45"/>
    </location>
</feature>
<evidence type="ECO:0000256" key="1">
    <source>
        <dbReference type="ARBA" id="ARBA00004651"/>
    </source>
</evidence>
<evidence type="ECO:0000256" key="6">
    <source>
        <dbReference type="ARBA" id="ARBA00023136"/>
    </source>
</evidence>
<dbReference type="InterPro" id="IPR003593">
    <property type="entry name" value="AAA+_ATPase"/>
</dbReference>
<dbReference type="InterPro" id="IPR011527">
    <property type="entry name" value="ABC1_TM_dom"/>
</dbReference>
<evidence type="ECO:0000256" key="2">
    <source>
        <dbReference type="ARBA" id="ARBA00022692"/>
    </source>
</evidence>
<dbReference type="PROSITE" id="PS50929">
    <property type="entry name" value="ABC_TM1F"/>
    <property type="match status" value="1"/>
</dbReference>
<dbReference type="PROSITE" id="PS00211">
    <property type="entry name" value="ABC_TRANSPORTER_1"/>
    <property type="match status" value="1"/>
</dbReference>
<dbReference type="Pfam" id="PF00005">
    <property type="entry name" value="ABC_tran"/>
    <property type="match status" value="1"/>
</dbReference>
<dbReference type="Pfam" id="PF00664">
    <property type="entry name" value="ABC_membrane"/>
    <property type="match status" value="1"/>
</dbReference>
<dbReference type="PANTHER" id="PTHR24221">
    <property type="entry name" value="ATP-BINDING CASSETTE SUB-FAMILY B"/>
    <property type="match status" value="1"/>
</dbReference>
<dbReference type="RefSeq" id="WP_053408605.1">
    <property type="nucleotide sequence ID" value="NZ_DAIPHI010000035.1"/>
</dbReference>
<dbReference type="SUPFAM" id="SSF90123">
    <property type="entry name" value="ABC transporter transmembrane region"/>
    <property type="match status" value="1"/>
</dbReference>
<gene>
    <name evidence="10" type="ORF">AKJ31_08085</name>
</gene>
<feature type="domain" description="ABC transporter" evidence="8">
    <location>
        <begin position="360"/>
        <end position="593"/>
    </location>
</feature>
<evidence type="ECO:0000256" key="4">
    <source>
        <dbReference type="ARBA" id="ARBA00022840"/>
    </source>
</evidence>
<comment type="subcellular location">
    <subcellularLocation>
        <location evidence="1">Cell membrane</location>
        <topology evidence="1">Multi-pass membrane protein</topology>
    </subcellularLocation>
</comment>
<dbReference type="InterPro" id="IPR036640">
    <property type="entry name" value="ABC1_TM_sf"/>
</dbReference>
<dbReference type="STRING" id="171383.AKJ31_08085"/>
<protein>
    <submittedName>
        <fullName evidence="10">ABC transporter ATP-binding protein</fullName>
    </submittedName>
</protein>
<keyword evidence="11" id="KW-1185">Reference proteome</keyword>
<dbReference type="SUPFAM" id="SSF52540">
    <property type="entry name" value="P-loop containing nucleoside triphosphate hydrolases"/>
    <property type="match status" value="1"/>
</dbReference>
<evidence type="ECO:0000256" key="3">
    <source>
        <dbReference type="ARBA" id="ARBA00022741"/>
    </source>
</evidence>
<accession>A0A0M0I1E2</accession>
<evidence type="ECO:0000313" key="10">
    <source>
        <dbReference type="EMBL" id="KOO08130.1"/>
    </source>
</evidence>
<dbReference type="GO" id="GO:0140359">
    <property type="term" value="F:ABC-type transporter activity"/>
    <property type="evidence" value="ECO:0007669"/>
    <property type="project" value="InterPro"/>
</dbReference>
<dbReference type="OrthoDB" id="9806127at2"/>
<dbReference type="PROSITE" id="PS50893">
    <property type="entry name" value="ABC_TRANSPORTER_2"/>
    <property type="match status" value="1"/>
</dbReference>
<keyword evidence="4 10" id="KW-0067">ATP-binding</keyword>
<dbReference type="InterPro" id="IPR039421">
    <property type="entry name" value="Type_1_exporter"/>
</dbReference>
<keyword evidence="3" id="KW-0547">Nucleotide-binding</keyword>
<keyword evidence="5 7" id="KW-1133">Transmembrane helix</keyword>
<evidence type="ECO:0000259" key="8">
    <source>
        <dbReference type="PROSITE" id="PS50893"/>
    </source>
</evidence>
<comment type="caution">
    <text evidence="10">The sequence shown here is derived from an EMBL/GenBank/DDBJ whole genome shotgun (WGS) entry which is preliminary data.</text>
</comment>
<dbReference type="Gene3D" id="1.20.1560.10">
    <property type="entry name" value="ABC transporter type 1, transmembrane domain"/>
    <property type="match status" value="1"/>
</dbReference>
<dbReference type="InterPro" id="IPR003439">
    <property type="entry name" value="ABC_transporter-like_ATP-bd"/>
</dbReference>
<dbReference type="SMART" id="SM00382">
    <property type="entry name" value="AAA"/>
    <property type="match status" value="1"/>
</dbReference>
<dbReference type="CDD" id="cd07346">
    <property type="entry name" value="ABC_6TM_exporters"/>
    <property type="match status" value="1"/>
</dbReference>
<keyword evidence="2 7" id="KW-0812">Transmembrane</keyword>
<dbReference type="GO" id="GO:0005524">
    <property type="term" value="F:ATP binding"/>
    <property type="evidence" value="ECO:0007669"/>
    <property type="project" value="UniProtKB-KW"/>
</dbReference>
<feature type="transmembrane region" description="Helical" evidence="7">
    <location>
        <begin position="161"/>
        <end position="178"/>
    </location>
</feature>
<dbReference type="AlphaFoldDB" id="A0A0M0I1E2"/>
<name>A0A0M0I1E2_9VIBR</name>
<feature type="domain" description="ABC transmembrane type-1" evidence="9">
    <location>
        <begin position="25"/>
        <end position="316"/>
    </location>
</feature>
<feature type="transmembrane region" description="Helical" evidence="7">
    <location>
        <begin position="184"/>
        <end position="201"/>
    </location>
</feature>
<dbReference type="EMBL" id="LHPI01000005">
    <property type="protein sequence ID" value="KOO08130.1"/>
    <property type="molecule type" value="Genomic_DNA"/>
</dbReference>
<evidence type="ECO:0000256" key="5">
    <source>
        <dbReference type="ARBA" id="ARBA00022989"/>
    </source>
</evidence>
<dbReference type="PATRIC" id="fig|171383.3.peg.1659"/>
<sequence length="598" mass="66948">MNTSSNTISRSWLITQVKKHKAKLVLANVIAIIATLVSVPIPLLMPLMVDEVLLNKPAEGIAMMNVVLPASLQTPTGYIFLTLLMVILMRSVSQALNILQNRQFTLVSKTITYQMRSKMIDKLGRISIRQYETRGSGSINAHLITDVETIDQFIGSTLSRFLISLLTVLGTAGVLLWLEWRLGLFILLVNPIVIYFSRKLGNKVKHLKKQENQSFEKFQNRLVETLDGIYQLRAANREKEFLDQLKLQANDIRVDADKYAWQTEAVNRVSFLLFLLGFELFRAVAMLMVLFSDLTIGQIFAVFGYLWFMLTPVQELLGIQFSWYSAKAALGRINLLLELEEEHRPPSKVNPFKDEQEVDVQIDDVCFSYNEENQVLNNLSLHIPAGKKVALVGASGGGKSTLIQLLIGVYRANSGSIRFNGETVDDISFDVIRDQIAVVLQQPILFNDSLRHNLTLGAQYDDLKLWHALEVAQLQDVINQLNDGLDTQIGRSGIRLSGGQRQRLAIARMILSDPKFVILDEATSALDTATEAALHKALTEFLKGRTTLIVAHRLSAVKQADLIYVLEDGQVTQAGTHGELVEQQGLYQTLYGSVQSHS</sequence>
<proteinExistence type="predicted"/>
<dbReference type="Proteomes" id="UP000037530">
    <property type="component" value="Unassembled WGS sequence"/>
</dbReference>